<evidence type="ECO:0000256" key="8">
    <source>
        <dbReference type="ARBA" id="ARBA00023004"/>
    </source>
</evidence>
<keyword evidence="13 14" id="KW-0998">Cell outer membrane</keyword>
<dbReference type="PANTHER" id="PTHR32552">
    <property type="entry name" value="FERRICHROME IRON RECEPTOR-RELATED"/>
    <property type="match status" value="1"/>
</dbReference>
<dbReference type="Proteomes" id="UP001413721">
    <property type="component" value="Unassembled WGS sequence"/>
</dbReference>
<dbReference type="InterPro" id="IPR000531">
    <property type="entry name" value="Beta-barrel_TonB"/>
</dbReference>
<dbReference type="InterPro" id="IPR012910">
    <property type="entry name" value="Plug_dom"/>
</dbReference>
<dbReference type="Gene3D" id="3.55.50.30">
    <property type="match status" value="1"/>
</dbReference>
<keyword evidence="7" id="KW-0732">Signal</keyword>
<name>A0ABU9YDB1_9PROT</name>
<keyword evidence="18" id="KW-1185">Reference proteome</keyword>
<evidence type="ECO:0000256" key="10">
    <source>
        <dbReference type="ARBA" id="ARBA00023077"/>
    </source>
</evidence>
<dbReference type="EMBL" id="JBBKTW010000001">
    <property type="protein sequence ID" value="MEN2986777.1"/>
    <property type="molecule type" value="Genomic_DNA"/>
</dbReference>
<feature type="domain" description="Secretin/TonB short N-terminal" evidence="16">
    <location>
        <begin position="78"/>
        <end position="129"/>
    </location>
</feature>
<gene>
    <name evidence="17" type="ORF">WG926_00570</name>
</gene>
<dbReference type="InterPro" id="IPR037066">
    <property type="entry name" value="Plug_dom_sf"/>
</dbReference>
<dbReference type="InterPro" id="IPR010105">
    <property type="entry name" value="TonB_sidphr_rcpt"/>
</dbReference>
<dbReference type="Gene3D" id="2.40.170.20">
    <property type="entry name" value="TonB-dependent receptor, beta-barrel domain"/>
    <property type="match status" value="1"/>
</dbReference>
<keyword evidence="12 17" id="KW-0675">Receptor</keyword>
<keyword evidence="5" id="KW-0410">Iron transport</keyword>
<dbReference type="InterPro" id="IPR036942">
    <property type="entry name" value="Beta-barrel_TonB_sf"/>
</dbReference>
<dbReference type="Gene3D" id="2.170.130.10">
    <property type="entry name" value="TonB-dependent receptor, plug domain"/>
    <property type="match status" value="1"/>
</dbReference>
<sequence>MRQGQQRRQRVSPGVAAMVAASMATGPGAIGVAGLVAGMAMTAAGAARAADAAAEVSFDIPAQPLAGALGAFGRQAGLQVSADTAVTRGVESRGLHGRMTAEAGLTQLLAGTPVAGSITADGVVVLQRLTGDGATVLDPLQVAAARVVERATGPVAGYVATRTATATKTDTPLLETPQSVSVVTRDQMAARAVTTEGEALAYTAGVRVGGRAGGVMPGGDNIQVRGFGGDGTYGASSNEYLDGIKVGGTNFGVGGFEPYLFERIEVLKGPASVLYGQNTPGGIVNRVSKTASEQAVNEVMLRGGSFGRHEAGADIGGRLVADGRLAFRVAGLVMESDNQVDGIDQERTAIAPSLTWRAGDDTTLTLLGAWQRDDIDGGFSNMLPIVGTLYEAPYGRLPRDFYAGDTDYGHWDRDLYTLGYQFEHRFDDAVTFRQNARYIANRLDFATVYIKELKTDGVTLDRNAFAARESSNVYVVDNQIQIDGTTGPLDHTLLAGLEYRHHDSDTIRRFAQAGTIVLPGGANKDAGLVSEPAIYQNLETRRDQWGIYVQDQVRIGGWIVNLGGRYDRADSRVKNRLTSQETSQDDEAFTTRVGLGYAFDTGLTPYVSYAESFEPHAGTVAGGGDMKPTRGTQYEAGLKYQPPGWNTMVTAAVFHLTQTNVPKTDPATNVQRQIGEVTNQGIELEAVASLGSGWDVQASFTWLDSEVTESTEDDLHNRPTMVPEVTAALWGRYTFQAGFAEGLGLGAGVRYVGSTYGDEKNTIEVPSYTLYDAAVSYDLGQAAPSLAGVELAVNASNLFDETYVSGCEVGRQCYWGQGRSVLGTVKYKW</sequence>
<comment type="caution">
    <text evidence="17">The sequence shown here is derived from an EMBL/GenBank/DDBJ whole genome shotgun (WGS) entry which is preliminary data.</text>
</comment>
<keyword evidence="11 14" id="KW-0472">Membrane</keyword>
<keyword evidence="10 15" id="KW-0798">TonB box</keyword>
<evidence type="ECO:0000256" key="5">
    <source>
        <dbReference type="ARBA" id="ARBA00022496"/>
    </source>
</evidence>
<dbReference type="InterPro" id="IPR011662">
    <property type="entry name" value="Secretin/TonB_short_N"/>
</dbReference>
<evidence type="ECO:0000256" key="14">
    <source>
        <dbReference type="PROSITE-ProRule" id="PRU01360"/>
    </source>
</evidence>
<dbReference type="CDD" id="cd01347">
    <property type="entry name" value="ligand_gated_channel"/>
    <property type="match status" value="1"/>
</dbReference>
<dbReference type="SMART" id="SM00965">
    <property type="entry name" value="STN"/>
    <property type="match status" value="1"/>
</dbReference>
<evidence type="ECO:0000313" key="18">
    <source>
        <dbReference type="Proteomes" id="UP001413721"/>
    </source>
</evidence>
<comment type="subcellular location">
    <subcellularLocation>
        <location evidence="1 14">Cell outer membrane</location>
        <topology evidence="1 14">Multi-pass membrane protein</topology>
    </subcellularLocation>
</comment>
<keyword evidence="4 14" id="KW-1134">Transmembrane beta strand</keyword>
<evidence type="ECO:0000256" key="3">
    <source>
        <dbReference type="ARBA" id="ARBA00022448"/>
    </source>
</evidence>
<dbReference type="SUPFAM" id="SSF56935">
    <property type="entry name" value="Porins"/>
    <property type="match status" value="1"/>
</dbReference>
<dbReference type="NCBIfam" id="TIGR01783">
    <property type="entry name" value="TonB-siderophor"/>
    <property type="match status" value="1"/>
</dbReference>
<evidence type="ECO:0000256" key="4">
    <source>
        <dbReference type="ARBA" id="ARBA00022452"/>
    </source>
</evidence>
<evidence type="ECO:0000256" key="13">
    <source>
        <dbReference type="ARBA" id="ARBA00023237"/>
    </source>
</evidence>
<keyword evidence="9" id="KW-0406">Ion transport</keyword>
<dbReference type="RefSeq" id="WP_345936568.1">
    <property type="nucleotide sequence ID" value="NZ_JBBKTW010000001.1"/>
</dbReference>
<evidence type="ECO:0000256" key="1">
    <source>
        <dbReference type="ARBA" id="ARBA00004571"/>
    </source>
</evidence>
<proteinExistence type="inferred from homology"/>
<keyword evidence="3 14" id="KW-0813">Transport</keyword>
<accession>A0ABU9YDB1</accession>
<evidence type="ECO:0000256" key="7">
    <source>
        <dbReference type="ARBA" id="ARBA00022729"/>
    </source>
</evidence>
<evidence type="ECO:0000256" key="9">
    <source>
        <dbReference type="ARBA" id="ARBA00023065"/>
    </source>
</evidence>
<comment type="similarity">
    <text evidence="2 14 15">Belongs to the TonB-dependent receptor family.</text>
</comment>
<evidence type="ECO:0000256" key="15">
    <source>
        <dbReference type="RuleBase" id="RU003357"/>
    </source>
</evidence>
<keyword evidence="6 14" id="KW-0812">Transmembrane</keyword>
<dbReference type="Pfam" id="PF00593">
    <property type="entry name" value="TonB_dep_Rec_b-barrel"/>
    <property type="match status" value="1"/>
</dbReference>
<organism evidence="17 18">
    <name type="scientific">Tistrella arctica</name>
    <dbReference type="NCBI Taxonomy" id="3133430"/>
    <lineage>
        <taxon>Bacteria</taxon>
        <taxon>Pseudomonadati</taxon>
        <taxon>Pseudomonadota</taxon>
        <taxon>Alphaproteobacteria</taxon>
        <taxon>Geminicoccales</taxon>
        <taxon>Geminicoccaceae</taxon>
        <taxon>Tistrella</taxon>
    </lineage>
</organism>
<evidence type="ECO:0000256" key="2">
    <source>
        <dbReference type="ARBA" id="ARBA00009810"/>
    </source>
</evidence>
<evidence type="ECO:0000256" key="12">
    <source>
        <dbReference type="ARBA" id="ARBA00023170"/>
    </source>
</evidence>
<evidence type="ECO:0000256" key="6">
    <source>
        <dbReference type="ARBA" id="ARBA00022692"/>
    </source>
</evidence>
<reference evidence="17 18" key="1">
    <citation type="submission" date="2024-03" db="EMBL/GenBank/DDBJ databases">
        <title>High-quality draft genome sequencing of Tistrella sp. BH-R2-4.</title>
        <authorList>
            <person name="Dong C."/>
        </authorList>
    </citation>
    <scope>NUCLEOTIDE SEQUENCE [LARGE SCALE GENOMIC DNA]</scope>
    <source>
        <strain evidence="17 18">BH-R2-4</strain>
    </source>
</reference>
<evidence type="ECO:0000256" key="11">
    <source>
        <dbReference type="ARBA" id="ARBA00023136"/>
    </source>
</evidence>
<evidence type="ECO:0000259" key="16">
    <source>
        <dbReference type="SMART" id="SM00965"/>
    </source>
</evidence>
<protein>
    <submittedName>
        <fullName evidence="17">TonB-dependent siderophore receptor</fullName>
    </submittedName>
</protein>
<dbReference type="Pfam" id="PF07715">
    <property type="entry name" value="Plug"/>
    <property type="match status" value="1"/>
</dbReference>
<dbReference type="PROSITE" id="PS52016">
    <property type="entry name" value="TONB_DEPENDENT_REC_3"/>
    <property type="match status" value="1"/>
</dbReference>
<keyword evidence="8" id="KW-0408">Iron</keyword>
<dbReference type="InterPro" id="IPR039426">
    <property type="entry name" value="TonB-dep_rcpt-like"/>
</dbReference>
<evidence type="ECO:0000313" key="17">
    <source>
        <dbReference type="EMBL" id="MEN2986777.1"/>
    </source>
</evidence>
<dbReference type="PANTHER" id="PTHR32552:SF68">
    <property type="entry name" value="FERRICHROME OUTER MEMBRANE TRANSPORTER_PHAGE RECEPTOR"/>
    <property type="match status" value="1"/>
</dbReference>